<dbReference type="GO" id="GO:0004497">
    <property type="term" value="F:monooxygenase activity"/>
    <property type="evidence" value="ECO:0007669"/>
    <property type="project" value="InterPro"/>
</dbReference>
<dbReference type="EMBL" id="CP002353">
    <property type="protein sequence ID" value="ADV62202.1"/>
    <property type="molecule type" value="Genomic_DNA"/>
</dbReference>
<dbReference type="OrthoDB" id="9789468at2"/>
<dbReference type="AlphaFoldDB" id="E8QZR6"/>
<reference evidence="3 4" key="2">
    <citation type="journal article" date="2011" name="Stand. Genomic Sci.">
        <title>Complete genome sequence of Isosphaera pallida type strain (IS1B).</title>
        <authorList>
            <consortium name="US DOE Joint Genome Institute (JGI-PGF)"/>
            <person name="Goker M."/>
            <person name="Cleland D."/>
            <person name="Saunders E."/>
            <person name="Lapidus A."/>
            <person name="Nolan M."/>
            <person name="Lucas S."/>
            <person name="Hammon N."/>
            <person name="Deshpande S."/>
            <person name="Cheng J.F."/>
            <person name="Tapia R."/>
            <person name="Han C."/>
            <person name="Goodwin L."/>
            <person name="Pitluck S."/>
            <person name="Liolios K."/>
            <person name="Pagani I."/>
            <person name="Ivanova N."/>
            <person name="Mavromatis K."/>
            <person name="Pati A."/>
            <person name="Chen A."/>
            <person name="Palaniappan K."/>
            <person name="Land M."/>
            <person name="Hauser L."/>
            <person name="Chang Y.J."/>
            <person name="Jeffries C.D."/>
            <person name="Detter J.C."/>
            <person name="Beck B."/>
            <person name="Woyke T."/>
            <person name="Bristow J."/>
            <person name="Eisen J.A."/>
            <person name="Markowitz V."/>
            <person name="Hugenholtz P."/>
            <person name="Kyrpides N.C."/>
            <person name="Klenk H.P."/>
        </authorList>
    </citation>
    <scope>NUCLEOTIDE SEQUENCE [LARGE SCALE GENOMIC DNA]</scope>
    <source>
        <strain evidence="4">ATCC 43644 / DSM 9630 / IS1B</strain>
    </source>
</reference>
<dbReference type="eggNOG" id="COG2124">
    <property type="taxonomic scope" value="Bacteria"/>
</dbReference>
<dbReference type="Gene3D" id="1.10.630.10">
    <property type="entry name" value="Cytochrome P450"/>
    <property type="match status" value="1"/>
</dbReference>
<feature type="region of interest" description="Disordered" evidence="2">
    <location>
        <begin position="534"/>
        <end position="558"/>
    </location>
</feature>
<keyword evidence="4" id="KW-1185">Reference proteome</keyword>
<evidence type="ECO:0000313" key="3">
    <source>
        <dbReference type="EMBL" id="ADV62202.1"/>
    </source>
</evidence>
<dbReference type="GO" id="GO:0005506">
    <property type="term" value="F:iron ion binding"/>
    <property type="evidence" value="ECO:0007669"/>
    <property type="project" value="InterPro"/>
</dbReference>
<dbReference type="HOGENOM" id="CLU_488150_0_0_0"/>
<dbReference type="GO" id="GO:0020037">
    <property type="term" value="F:heme binding"/>
    <property type="evidence" value="ECO:0007669"/>
    <property type="project" value="InterPro"/>
</dbReference>
<dbReference type="InterPro" id="IPR036396">
    <property type="entry name" value="Cyt_P450_sf"/>
</dbReference>
<gene>
    <name evidence="3" type="ordered locus">Isop_1618</name>
</gene>
<feature type="compositionally biased region" description="Basic and acidic residues" evidence="2">
    <location>
        <begin position="544"/>
        <end position="558"/>
    </location>
</feature>
<organism evidence="3 4">
    <name type="scientific">Isosphaera pallida (strain ATCC 43644 / DSM 9630 / IS1B)</name>
    <dbReference type="NCBI Taxonomy" id="575540"/>
    <lineage>
        <taxon>Bacteria</taxon>
        <taxon>Pseudomonadati</taxon>
        <taxon>Planctomycetota</taxon>
        <taxon>Planctomycetia</taxon>
        <taxon>Isosphaerales</taxon>
        <taxon>Isosphaeraceae</taxon>
        <taxon>Isosphaera</taxon>
    </lineage>
</organism>
<dbReference type="PANTHER" id="PTHR24305">
    <property type="entry name" value="CYTOCHROME P450"/>
    <property type="match status" value="1"/>
</dbReference>
<sequence length="558" mass="60433">MTTAGPSPNHSQPQAGVSRVAAEPSNRARFPEGASVSQGHGRTGAGPHFPVVAATSVAASRTWALDFLPVKWGWSSCVMAATPEALECVLGRDRHHFDWVAASPIERAWRGGAGSSIADDDPIPVGWAASLRCREFLTPSRHAQGLIDAFEATRRLLVVWDERPERADPVNDLIRLALELVARIVLGASVETDVEGIELFARSAALVRAWFDAEPVRLDTINPGARSQAVVGRSTRSERSPSSWGRLLPAGAASVILPRAWRIRKAAQEWRSAVDGEIDRRSRATSTPRDDLLSHLLGWGFDFGRGAFQDSHQTRTFEMGSLFGFEGPCPWSRPDGSVRKDPLGPEAARERCLAVLLDGVSQIVGATLAAWGHLAFAPELESHLIAEAVESSADQPDGFPEPGGPWSAAIVHEARRLHPARVLVARRVIGGPLPQAQGAGLADGATVLICPWLTHRDPRWFADPEGFVPERWLIGLETPEQAPSSAPPSSTHPLPVLTPEVLGEPTLGDEFLADVASLVLMVLAPRFRLAPESLEPDAPWRVQPRAERHEPWGRQDRG</sequence>
<evidence type="ECO:0000256" key="2">
    <source>
        <dbReference type="SAM" id="MobiDB-lite"/>
    </source>
</evidence>
<dbReference type="Pfam" id="PF00067">
    <property type="entry name" value="p450"/>
    <property type="match status" value="1"/>
</dbReference>
<protein>
    <submittedName>
        <fullName evidence="3">Cytochrome P450</fullName>
    </submittedName>
</protein>
<reference key="1">
    <citation type="submission" date="2010-11" db="EMBL/GenBank/DDBJ databases">
        <title>The complete sequence of chromosome of Isophaera pallida ATCC 43644.</title>
        <authorList>
            <consortium name="US DOE Joint Genome Institute (JGI-PGF)"/>
            <person name="Lucas S."/>
            <person name="Copeland A."/>
            <person name="Lapidus A."/>
            <person name="Bruce D."/>
            <person name="Goodwin L."/>
            <person name="Pitluck S."/>
            <person name="Kyrpides N."/>
            <person name="Mavromatis K."/>
            <person name="Pagani I."/>
            <person name="Ivanova N."/>
            <person name="Saunders E."/>
            <person name="Brettin T."/>
            <person name="Detter J.C."/>
            <person name="Han C."/>
            <person name="Tapia R."/>
            <person name="Land M."/>
            <person name="Hauser L."/>
            <person name="Markowitz V."/>
            <person name="Cheng J.-F."/>
            <person name="Hugenholtz P."/>
            <person name="Woyke T."/>
            <person name="Wu D."/>
            <person name="Eisen J.A."/>
        </authorList>
    </citation>
    <scope>NUCLEOTIDE SEQUENCE</scope>
    <source>
        <strain>ATCC 43644</strain>
    </source>
</reference>
<dbReference type="InterPro" id="IPR001128">
    <property type="entry name" value="Cyt_P450"/>
</dbReference>
<evidence type="ECO:0000256" key="1">
    <source>
        <dbReference type="ARBA" id="ARBA00010617"/>
    </source>
</evidence>
<dbReference type="PANTHER" id="PTHR24305:SF166">
    <property type="entry name" value="CYTOCHROME P450 12A4, MITOCHONDRIAL-RELATED"/>
    <property type="match status" value="1"/>
</dbReference>
<dbReference type="InterPro" id="IPR050121">
    <property type="entry name" value="Cytochrome_P450_monoxygenase"/>
</dbReference>
<dbReference type="STRING" id="575540.Isop_1618"/>
<dbReference type="SUPFAM" id="SSF48264">
    <property type="entry name" value="Cytochrome P450"/>
    <property type="match status" value="1"/>
</dbReference>
<dbReference type="InParanoid" id="E8QZR6"/>
<feature type="region of interest" description="Disordered" evidence="2">
    <location>
        <begin position="1"/>
        <end position="43"/>
    </location>
</feature>
<dbReference type="KEGG" id="ipa:Isop_1618"/>
<comment type="similarity">
    <text evidence="1">Belongs to the cytochrome P450 family.</text>
</comment>
<proteinExistence type="inferred from homology"/>
<accession>E8QZR6</accession>
<name>E8QZR6_ISOPI</name>
<dbReference type="GO" id="GO:0016705">
    <property type="term" value="F:oxidoreductase activity, acting on paired donors, with incorporation or reduction of molecular oxygen"/>
    <property type="evidence" value="ECO:0007669"/>
    <property type="project" value="InterPro"/>
</dbReference>
<feature type="compositionally biased region" description="Polar residues" evidence="2">
    <location>
        <begin position="1"/>
        <end position="15"/>
    </location>
</feature>
<dbReference type="Proteomes" id="UP000008631">
    <property type="component" value="Chromosome"/>
</dbReference>
<evidence type="ECO:0000313" key="4">
    <source>
        <dbReference type="Proteomes" id="UP000008631"/>
    </source>
</evidence>